<feature type="transmembrane region" description="Helical" evidence="1">
    <location>
        <begin position="63"/>
        <end position="83"/>
    </location>
</feature>
<keyword evidence="1" id="KW-1133">Transmembrane helix</keyword>
<dbReference type="AlphaFoldDB" id="E3M8C0"/>
<dbReference type="Proteomes" id="UP000008281">
    <property type="component" value="Unassembled WGS sequence"/>
</dbReference>
<evidence type="ECO:0000313" key="2">
    <source>
        <dbReference type="EMBL" id="EFO94341.1"/>
    </source>
</evidence>
<keyword evidence="1" id="KW-0812">Transmembrane</keyword>
<feature type="transmembrane region" description="Helical" evidence="1">
    <location>
        <begin position="147"/>
        <end position="168"/>
    </location>
</feature>
<dbReference type="KEGG" id="crq:GCK72_008876"/>
<keyword evidence="1" id="KW-0472">Membrane</keyword>
<name>E3M8C0_CAERE</name>
<gene>
    <name evidence="2" type="ORF">CRE_13255</name>
</gene>
<proteinExistence type="predicted"/>
<sequence>MPQSKFIEDPLSDNPYRKHIKQYSWPQIVSFLTLVAVGIPRCVQSINSENGPERLPTIKKRMVCVLIFGICQSIFGMVSMFVFKPESETRFLLVSISQFVTMVLVGLFAFEYLFTCILHYDYLAIPAAISAAVLAVVLKNYAERCYYGLYIAWSIQLFSGVLELYLVLNNRIMDGMFHEESQ</sequence>
<evidence type="ECO:0000313" key="3">
    <source>
        <dbReference type="Proteomes" id="UP000008281"/>
    </source>
</evidence>
<dbReference type="RefSeq" id="XP_003107520.2">
    <property type="nucleotide sequence ID" value="XM_003107472.2"/>
</dbReference>
<dbReference type="OrthoDB" id="5906134at2759"/>
<dbReference type="CTD" id="9806311"/>
<organism evidence="3">
    <name type="scientific">Caenorhabditis remanei</name>
    <name type="common">Caenorhabditis vulgaris</name>
    <dbReference type="NCBI Taxonomy" id="31234"/>
    <lineage>
        <taxon>Eukaryota</taxon>
        <taxon>Metazoa</taxon>
        <taxon>Ecdysozoa</taxon>
        <taxon>Nematoda</taxon>
        <taxon>Chromadorea</taxon>
        <taxon>Rhabditida</taxon>
        <taxon>Rhabditina</taxon>
        <taxon>Rhabditomorpha</taxon>
        <taxon>Rhabditoidea</taxon>
        <taxon>Rhabditidae</taxon>
        <taxon>Peloderinae</taxon>
        <taxon>Caenorhabditis</taxon>
    </lineage>
</organism>
<dbReference type="HOGENOM" id="CLU_114254_0_0_1"/>
<feature type="transmembrane region" description="Helical" evidence="1">
    <location>
        <begin position="89"/>
        <end position="110"/>
    </location>
</feature>
<dbReference type="EMBL" id="DS268428">
    <property type="protein sequence ID" value="EFO94341.1"/>
    <property type="molecule type" value="Genomic_DNA"/>
</dbReference>
<evidence type="ECO:0000256" key="1">
    <source>
        <dbReference type="SAM" id="Phobius"/>
    </source>
</evidence>
<keyword evidence="3" id="KW-1185">Reference proteome</keyword>
<feature type="transmembrane region" description="Helical" evidence="1">
    <location>
        <begin position="122"/>
        <end position="141"/>
    </location>
</feature>
<dbReference type="GeneID" id="9806311"/>
<reference evidence="2" key="1">
    <citation type="submission" date="2007-07" db="EMBL/GenBank/DDBJ databases">
        <title>PCAP assembly of the Caenorhabditis remanei genome.</title>
        <authorList>
            <consortium name="The Caenorhabditis remanei Sequencing Consortium"/>
            <person name="Wilson R.K."/>
        </authorList>
    </citation>
    <scope>NUCLEOTIDE SEQUENCE [LARGE SCALE GENOMIC DNA]</scope>
    <source>
        <strain evidence="2">PB4641</strain>
    </source>
</reference>
<protein>
    <submittedName>
        <fullName evidence="2">Uncharacterized protein</fullName>
    </submittedName>
</protein>
<accession>E3M8C0</accession>
<dbReference type="InParanoid" id="E3M8C0"/>